<reference evidence="2" key="1">
    <citation type="journal article" date="2020" name="Nature">
        <title>Giant virus diversity and host interactions through global metagenomics.</title>
        <authorList>
            <person name="Schulz F."/>
            <person name="Roux S."/>
            <person name="Paez-Espino D."/>
            <person name="Jungbluth S."/>
            <person name="Walsh D.A."/>
            <person name="Denef V.J."/>
            <person name="McMahon K.D."/>
            <person name="Konstantinidis K.T."/>
            <person name="Eloe-Fadrosh E.A."/>
            <person name="Kyrpides N.C."/>
            <person name="Woyke T."/>
        </authorList>
    </citation>
    <scope>NUCLEOTIDE SEQUENCE</scope>
    <source>
        <strain evidence="2">GVMAG-S-1101172-89</strain>
    </source>
</reference>
<dbReference type="AlphaFoldDB" id="A0A6C0K8I4"/>
<accession>A0A6C0K8I4</accession>
<feature type="region of interest" description="Disordered" evidence="1">
    <location>
        <begin position="369"/>
        <end position="388"/>
    </location>
</feature>
<proteinExistence type="predicted"/>
<protein>
    <submittedName>
        <fullName evidence="2">Uncharacterized protein</fullName>
    </submittedName>
</protein>
<name>A0A6C0K8I4_9ZZZZ</name>
<evidence type="ECO:0000256" key="1">
    <source>
        <dbReference type="SAM" id="MobiDB-lite"/>
    </source>
</evidence>
<sequence length="388" mass="46054">MIPDVTLTTACYDLTKYYSGARSIEESIQTMETLLEIECFLCIFCDSTTIHHIKQIRNVRFGLDRLTHYIELPLEKLWAYRYSEKIRLNRQVYHPTADARVCVESHIIQCNKFDFILETMKTDPFRTKKFGWIDANIGVNAKKICQNYHRDILPVILNNITDKFHIQILNVEDKAFLSPDKLREYYQQYRWIVCGCLFTMGRKYGIPILNRLKEIFIETTMLGYGHAEEPFFLGVLDEFYDSIERSYGDYHNILNNFTRHTQGFDYIYKNLLQRYQMFGYFKEGYFCSKRLIADFELGDADNALQFHIHFKHLLFALEYKKEEVALILKDIKRNIVSGKYSEEFSKNKAIYLEKFRQCMGVIKATRRASNEKIRNTRRKSEQTIPPST</sequence>
<organism evidence="2">
    <name type="scientific">viral metagenome</name>
    <dbReference type="NCBI Taxonomy" id="1070528"/>
    <lineage>
        <taxon>unclassified sequences</taxon>
        <taxon>metagenomes</taxon>
        <taxon>organismal metagenomes</taxon>
    </lineage>
</organism>
<dbReference type="EMBL" id="MN740808">
    <property type="protein sequence ID" value="QHU12578.1"/>
    <property type="molecule type" value="Genomic_DNA"/>
</dbReference>
<evidence type="ECO:0000313" key="2">
    <source>
        <dbReference type="EMBL" id="QHU12578.1"/>
    </source>
</evidence>
<dbReference type="InterPro" id="IPR011735">
    <property type="entry name" value="WlaTC/HtrL_glycosyltransf"/>
</dbReference>
<feature type="compositionally biased region" description="Basic and acidic residues" evidence="1">
    <location>
        <begin position="369"/>
        <end position="381"/>
    </location>
</feature>
<dbReference type="Pfam" id="PF09612">
    <property type="entry name" value="HtrL_YibB"/>
    <property type="match status" value="1"/>
</dbReference>